<dbReference type="OrthoDB" id="4204141at2759"/>
<organism evidence="3 4">
    <name type="scientific">Endocarpon pusillum (strain Z07020 / HMAS-L-300199)</name>
    <name type="common">Lichen-forming fungus</name>
    <dbReference type="NCBI Taxonomy" id="1263415"/>
    <lineage>
        <taxon>Eukaryota</taxon>
        <taxon>Fungi</taxon>
        <taxon>Dikarya</taxon>
        <taxon>Ascomycota</taxon>
        <taxon>Pezizomycotina</taxon>
        <taxon>Eurotiomycetes</taxon>
        <taxon>Chaetothyriomycetidae</taxon>
        <taxon>Verrucariales</taxon>
        <taxon>Verrucariaceae</taxon>
        <taxon>Endocarpon</taxon>
    </lineage>
</organism>
<feature type="compositionally biased region" description="Basic residues" evidence="2">
    <location>
        <begin position="502"/>
        <end position="515"/>
    </location>
</feature>
<feature type="coiled-coil region" evidence="1">
    <location>
        <begin position="22"/>
        <end position="78"/>
    </location>
</feature>
<dbReference type="EMBL" id="KE721476">
    <property type="protein sequence ID" value="ERF69019.1"/>
    <property type="molecule type" value="Genomic_DNA"/>
</dbReference>
<dbReference type="AlphaFoldDB" id="U1HJC0"/>
<name>U1HJC0_ENDPU</name>
<feature type="compositionally biased region" description="Basic and acidic residues" evidence="2">
    <location>
        <begin position="481"/>
        <end position="501"/>
    </location>
</feature>
<gene>
    <name evidence="3" type="ORF">EPUS_06706</name>
</gene>
<sequence length="537" mass="58928">MAPLGLTADANHNGSPISLLWAHQLRREHAAIVAQLDELKRLYPPSAASELDKLVARTERAEAAYAEIRKELVALKGAQQETVRGLEGLEGRREEEMEGGKEREERFRVEIEGLKGLLMRQGGQLSALVDAVRKVQRRVEERRDGVVEQKLLRNEEEISELRRLVQALEQRVGDAVTVVRDSVGCRDSDEGPPAAVPPPPAEDVSDAESFDLDANVPLVAPAAASGPVLGPSLAMIKEPTLPRHSQRLRPHQQPEKMGDSMAMLPEPSLPPLPPQQPLMPKTRLPAPQVAKPDINLIQGRSALSAYIQIADSQFEDTPPAAEAVFVDAFVHGLRDKRDRKKCDKKFRDGVKTWEGLKECFPVASQISQKAAKRKGELHVRKRRVVNAMETRAAAGGGPMPSACESGMENGGEDAMEVGDIRDGDPVPSAARKRMDIRKGQAPPSARAEQNNNEAKQDARDAGNAQAGADSTAAAAAARKRPLAERKTGQVESTRDEAEPAAKRRRTKKRGARRPRERPQIPILPSSDDEFSRRCRRR</sequence>
<protein>
    <submittedName>
        <fullName evidence="3">Uncharacterized protein</fullName>
    </submittedName>
</protein>
<reference evidence="4" key="1">
    <citation type="journal article" date="2014" name="BMC Genomics">
        <title>Genome characteristics reveal the impact of lichenization on lichen-forming fungus Endocarpon pusillum Hedwig (Verrucariales, Ascomycota).</title>
        <authorList>
            <person name="Wang Y.-Y."/>
            <person name="Liu B."/>
            <person name="Zhang X.-Y."/>
            <person name="Zhou Q.-M."/>
            <person name="Zhang T."/>
            <person name="Li H."/>
            <person name="Yu Y.-F."/>
            <person name="Zhang X.-L."/>
            <person name="Hao X.-Y."/>
            <person name="Wang M."/>
            <person name="Wang L."/>
            <person name="Wei J.-C."/>
        </authorList>
    </citation>
    <scope>NUCLEOTIDE SEQUENCE [LARGE SCALE GENOMIC DNA]</scope>
    <source>
        <strain evidence="4">Z07020 / HMAS-L-300199</strain>
    </source>
</reference>
<keyword evidence="1" id="KW-0175">Coiled coil</keyword>
<feature type="compositionally biased region" description="Low complexity" evidence="2">
    <location>
        <begin position="461"/>
        <end position="476"/>
    </location>
</feature>
<evidence type="ECO:0000313" key="4">
    <source>
        <dbReference type="Proteomes" id="UP000019373"/>
    </source>
</evidence>
<dbReference type="HOGENOM" id="CLU_507161_0_0_1"/>
<feature type="region of interest" description="Disordered" evidence="2">
    <location>
        <begin position="183"/>
        <end position="207"/>
    </location>
</feature>
<feature type="region of interest" description="Disordered" evidence="2">
    <location>
        <begin position="241"/>
        <end position="269"/>
    </location>
</feature>
<feature type="region of interest" description="Disordered" evidence="2">
    <location>
        <begin position="389"/>
        <end position="537"/>
    </location>
</feature>
<dbReference type="GeneID" id="19241599"/>
<evidence type="ECO:0000256" key="2">
    <source>
        <dbReference type="SAM" id="MobiDB-lite"/>
    </source>
</evidence>
<evidence type="ECO:0000256" key="1">
    <source>
        <dbReference type="SAM" id="Coils"/>
    </source>
</evidence>
<evidence type="ECO:0000313" key="3">
    <source>
        <dbReference type="EMBL" id="ERF69019.1"/>
    </source>
</evidence>
<proteinExistence type="predicted"/>
<dbReference type="Proteomes" id="UP000019373">
    <property type="component" value="Unassembled WGS sequence"/>
</dbReference>
<accession>U1HJC0</accession>
<keyword evidence="4" id="KW-1185">Reference proteome</keyword>
<dbReference type="RefSeq" id="XP_007805367.1">
    <property type="nucleotide sequence ID" value="XM_007807176.1"/>
</dbReference>